<proteinExistence type="predicted"/>
<dbReference type="AlphaFoldDB" id="A0A9W4WW23"/>
<dbReference type="OrthoDB" id="2420179at2759"/>
<dbReference type="EMBL" id="CAMKVN010006206">
    <property type="protein sequence ID" value="CAI2190033.1"/>
    <property type="molecule type" value="Genomic_DNA"/>
</dbReference>
<gene>
    <name evidence="1" type="ORF">FWILDA_LOCUS14374</name>
</gene>
<feature type="non-terminal residue" evidence="1">
    <location>
        <position position="1"/>
    </location>
</feature>
<sequence length="249" mass="29917">MTNEFTSNRWLCIQLTRKFNGLPDNELWLEDLRNTINTQDIIIHTHVWIADNNNPVPLSSKFTIQEIVYTFNKYKAFKFFINLYYDDFGAFNKAYHKLGGIYIQIGNMSHDLRKKLRNHFLISFVPFGGEFSDVLQEFIADMKELQNGRHNAEYECRACKISQNQLSDVDFDIFQNGRYHHKLFDTIQVARNNTAKKTGLTRRLFDHLLNRELEKSRLDALHYTWRTFEMPRNWKRFQSPINYFESYWM</sequence>
<accession>A0A9W4WW23</accession>
<evidence type="ECO:0000313" key="1">
    <source>
        <dbReference type="EMBL" id="CAI2190033.1"/>
    </source>
</evidence>
<keyword evidence="2" id="KW-1185">Reference proteome</keyword>
<feature type="non-terminal residue" evidence="1">
    <location>
        <position position="249"/>
    </location>
</feature>
<evidence type="ECO:0000313" key="2">
    <source>
        <dbReference type="Proteomes" id="UP001153678"/>
    </source>
</evidence>
<organism evidence="1 2">
    <name type="scientific">Funneliformis geosporum</name>
    <dbReference type="NCBI Taxonomy" id="1117311"/>
    <lineage>
        <taxon>Eukaryota</taxon>
        <taxon>Fungi</taxon>
        <taxon>Fungi incertae sedis</taxon>
        <taxon>Mucoromycota</taxon>
        <taxon>Glomeromycotina</taxon>
        <taxon>Glomeromycetes</taxon>
        <taxon>Glomerales</taxon>
        <taxon>Glomeraceae</taxon>
        <taxon>Funneliformis</taxon>
    </lineage>
</organism>
<reference evidence="1" key="1">
    <citation type="submission" date="2022-08" db="EMBL/GenBank/DDBJ databases">
        <authorList>
            <person name="Kallberg Y."/>
            <person name="Tangrot J."/>
            <person name="Rosling A."/>
        </authorList>
    </citation>
    <scope>NUCLEOTIDE SEQUENCE</scope>
    <source>
        <strain evidence="1">Wild A</strain>
    </source>
</reference>
<protein>
    <submittedName>
        <fullName evidence="1">15177_t:CDS:1</fullName>
    </submittedName>
</protein>
<comment type="caution">
    <text evidence="1">The sequence shown here is derived from an EMBL/GenBank/DDBJ whole genome shotgun (WGS) entry which is preliminary data.</text>
</comment>
<dbReference type="Proteomes" id="UP001153678">
    <property type="component" value="Unassembled WGS sequence"/>
</dbReference>
<name>A0A9W4WW23_9GLOM</name>